<sequence>MSFVTFVFSNSAAFDIMALQHRLDSRLTPFQSKHLHISTTLDHLKDSTELHIHVEQAGKQHVKKDVLLEAAAEACAEQIVEVEEEKLIRRLLVHSFNYEDEAEIKQIGRYCSQFLNGEATAGSEGDPETYADMLTWEQGDGVQLRRSKISEPLAAYLKETPIINLPGFIAFRLQAYTEEIREVIEYAIDEYVMDRQYQEFISLLQYFVYIQETKTEAAHLIHKGGAEFIILDEHMKPIDTDKLESSFTLEMLEKDISFEDMIVSTLISVSPATIYIHTSEPDLPVIRTITQIFESRTSICSYCSVCRALLAGNSHSGPVIPLT</sequence>
<dbReference type="OrthoDB" id="2986513at2"/>
<reference evidence="1 2" key="1">
    <citation type="journal article" date="2019" name="Microorganisms">
        <title>Paenibacillus lutrae sp. nov., A Chitinolytic Species Isolated from A River Otter in Castril Natural Park, Granada, Spain.</title>
        <authorList>
            <person name="Rodriguez M."/>
            <person name="Reina J.C."/>
            <person name="Bejar V."/>
            <person name="Llamas I."/>
        </authorList>
    </citation>
    <scope>NUCLEOTIDE SEQUENCE [LARGE SCALE GENOMIC DNA]</scope>
    <source>
        <strain evidence="1 2">N10</strain>
    </source>
</reference>
<dbReference type="EMBL" id="RHLK01000002">
    <property type="protein sequence ID" value="MVO98993.1"/>
    <property type="molecule type" value="Genomic_DNA"/>
</dbReference>
<organism evidence="1 2">
    <name type="scientific">Paenibacillus lutrae</name>
    <dbReference type="NCBI Taxonomy" id="2078573"/>
    <lineage>
        <taxon>Bacteria</taxon>
        <taxon>Bacillati</taxon>
        <taxon>Bacillota</taxon>
        <taxon>Bacilli</taxon>
        <taxon>Bacillales</taxon>
        <taxon>Paenibacillaceae</taxon>
        <taxon>Paenibacillus</taxon>
    </lineage>
</organism>
<dbReference type="Proteomes" id="UP000490800">
    <property type="component" value="Unassembled WGS sequence"/>
</dbReference>
<dbReference type="RefSeq" id="WP_157333603.1">
    <property type="nucleotide sequence ID" value="NZ_RHLK01000002.1"/>
</dbReference>
<gene>
    <name evidence="1" type="ORF">EDM21_05560</name>
</gene>
<accession>A0A7X3FFX3</accession>
<protein>
    <submittedName>
        <fullName evidence="1">Sporulation protein</fullName>
    </submittedName>
</protein>
<dbReference type="InterPro" id="IPR014199">
    <property type="entry name" value="Spore_YtxC"/>
</dbReference>
<proteinExistence type="predicted"/>
<comment type="caution">
    <text evidence="1">The sequence shown here is derived from an EMBL/GenBank/DDBJ whole genome shotgun (WGS) entry which is preliminary data.</text>
</comment>
<keyword evidence="2" id="KW-1185">Reference proteome</keyword>
<dbReference type="Pfam" id="PF08812">
    <property type="entry name" value="YtxC"/>
    <property type="match status" value="1"/>
</dbReference>
<evidence type="ECO:0000313" key="2">
    <source>
        <dbReference type="Proteomes" id="UP000490800"/>
    </source>
</evidence>
<evidence type="ECO:0000313" key="1">
    <source>
        <dbReference type="EMBL" id="MVO98993.1"/>
    </source>
</evidence>
<dbReference type="AlphaFoldDB" id="A0A7X3FFX3"/>
<name>A0A7X3FFX3_9BACL</name>